<reference evidence="2" key="1">
    <citation type="submission" date="2022-11" db="UniProtKB">
        <authorList>
            <consortium name="WormBaseParasite"/>
        </authorList>
    </citation>
    <scope>IDENTIFICATION</scope>
</reference>
<proteinExistence type="predicted"/>
<protein>
    <submittedName>
        <fullName evidence="2">Uncharacterized protein</fullName>
    </submittedName>
</protein>
<evidence type="ECO:0000313" key="1">
    <source>
        <dbReference type="Proteomes" id="UP000887576"/>
    </source>
</evidence>
<organism evidence="1 2">
    <name type="scientific">Panagrolaimus sp. JU765</name>
    <dbReference type="NCBI Taxonomy" id="591449"/>
    <lineage>
        <taxon>Eukaryota</taxon>
        <taxon>Metazoa</taxon>
        <taxon>Ecdysozoa</taxon>
        <taxon>Nematoda</taxon>
        <taxon>Chromadorea</taxon>
        <taxon>Rhabditida</taxon>
        <taxon>Tylenchina</taxon>
        <taxon>Panagrolaimomorpha</taxon>
        <taxon>Panagrolaimoidea</taxon>
        <taxon>Panagrolaimidae</taxon>
        <taxon>Panagrolaimus</taxon>
    </lineage>
</organism>
<dbReference type="WBParaSite" id="JU765_v2.g12743.t1">
    <property type="protein sequence ID" value="JU765_v2.g12743.t1"/>
    <property type="gene ID" value="JU765_v2.g12743"/>
</dbReference>
<sequence length="347" mass="40064">MVFTKLQHNLLTKRITRLTLTTLFFAVTLDFIPHLMAFVFGKPTGKQLFLMSLREKHQKRLGQETSQKMDDSMMDNQAKRQKLSEIDEIETIEGDDFAGNEEIPRTIGTFGSNSSRSTPDFARCESPSLQSFQKEIQGLKAEIASVKHESKILTNENNVLRGMIEHLQQQIDDLKKTIGEVDTKATSHIGEVKKTMHDRYRSFYPDEPVLESEMIDDDLEYSLTFGETSREPIIPAYNLKEMFRQIVECPKPISVVLKRFIRKMITETIDVEVLALYTASSKSPKFTSFPVEIFVDLREKLFFCLPAREQNEDLRQFLNYKIKDVLNDMFKEARSKVKNPLSPNNGF</sequence>
<evidence type="ECO:0000313" key="2">
    <source>
        <dbReference type="WBParaSite" id="JU765_v2.g12743.t1"/>
    </source>
</evidence>
<name>A0AC34Q4I8_9BILA</name>
<accession>A0AC34Q4I8</accession>
<dbReference type="Proteomes" id="UP000887576">
    <property type="component" value="Unplaced"/>
</dbReference>